<gene>
    <name evidence="5" type="ORF">HYFRA_00007341</name>
</gene>
<feature type="transmembrane region" description="Helical" evidence="4">
    <location>
        <begin position="124"/>
        <end position="144"/>
    </location>
</feature>
<reference evidence="5" key="1">
    <citation type="submission" date="2021-07" db="EMBL/GenBank/DDBJ databases">
        <authorList>
            <person name="Durling M."/>
        </authorList>
    </citation>
    <scope>NUCLEOTIDE SEQUENCE</scope>
</reference>
<feature type="transmembrane region" description="Helical" evidence="4">
    <location>
        <begin position="386"/>
        <end position="404"/>
    </location>
</feature>
<dbReference type="OrthoDB" id="546893at2759"/>
<feature type="transmembrane region" description="Helical" evidence="4">
    <location>
        <begin position="344"/>
        <end position="366"/>
    </location>
</feature>
<dbReference type="InterPro" id="IPR011701">
    <property type="entry name" value="MFS"/>
</dbReference>
<evidence type="ECO:0008006" key="7">
    <source>
        <dbReference type="Google" id="ProtNLM"/>
    </source>
</evidence>
<dbReference type="PANTHER" id="PTHR43702:SF5">
    <property type="entry name" value="MAJOR FACILITATOR SUPERFAMILY (MFS) PROFILE DOMAIN-CONTAINING PROTEIN"/>
    <property type="match status" value="1"/>
</dbReference>
<dbReference type="Gene3D" id="1.20.1250.20">
    <property type="entry name" value="MFS general substrate transporter like domains"/>
    <property type="match status" value="2"/>
</dbReference>
<dbReference type="AlphaFoldDB" id="A0A9N9PPV5"/>
<dbReference type="InterPro" id="IPR036259">
    <property type="entry name" value="MFS_trans_sf"/>
</dbReference>
<keyword evidence="4" id="KW-0472">Membrane</keyword>
<keyword evidence="4" id="KW-1133">Transmembrane helix</keyword>
<feature type="transmembrane region" description="Helical" evidence="4">
    <location>
        <begin position="493"/>
        <end position="514"/>
    </location>
</feature>
<keyword evidence="4" id="KW-0812">Transmembrane</keyword>
<accession>A0A9N9PPV5</accession>
<dbReference type="PANTHER" id="PTHR43702">
    <property type="entry name" value="L-FUCOSE-PROTON SYMPORTER"/>
    <property type="match status" value="1"/>
</dbReference>
<sequence>MQDLVNGDADPRDSLRVLLLYFSLRATVVAGDGRAIAIRLQDTSASQLRVAVLIQQSTSWTFTLFSSEEAPKTKMFGKNEEPEIKEVLEQRRPSAGDAMHNTHSLSVSNRGLTGASALTVRQSIYPITLVTILFFLWGFAYGLLDVLNAKFQTALNITAAKAGGLQGAYFGAYFIGPLTYSGWIVRKFGYRWTFIVGLCIYGIGALMFWPSAVYRSFPGFCGSLFIVGSGLSTLETSANPFIATCGPPRLSEFRLELSQSFQAVGSVMAPLLASRVFFSHTDPQDLSKVQWTYLGIAAFVFLLAVVFFFSPLPEVTDADMALQAEQCSGLTGYIDKPMRRQYKLMFGVAAQFCYVGAQVGVAANFIRYAVESANISEAAGSDRYAIGQGLFAVGRFAAAGLMMVIKPRLVLLVFMTAIMLFIALSIGFKGEAGVAFLSLVLFFESCIFPTIFTLSIRGLGRHTKRGSSWIVASVSGGALFPALTGLLADKKGYHISMTVPLTGFFVAFAFPIYLNAFCRKELDGFSATKIGYVDGDGVIGDAGREERRPSIANAEMGEVDGLETYSSTEKK</sequence>
<comment type="subcellular location">
    <subcellularLocation>
        <location evidence="1">Cell inner membrane</location>
        <topology evidence="1">Multi-pass membrane protein</topology>
    </subcellularLocation>
</comment>
<feature type="transmembrane region" description="Helical" evidence="4">
    <location>
        <begin position="409"/>
        <end position="428"/>
    </location>
</feature>
<feature type="region of interest" description="Disordered" evidence="3">
    <location>
        <begin position="543"/>
        <end position="571"/>
    </location>
</feature>
<evidence type="ECO:0000256" key="4">
    <source>
        <dbReference type="SAM" id="Phobius"/>
    </source>
</evidence>
<evidence type="ECO:0000313" key="6">
    <source>
        <dbReference type="Proteomes" id="UP000696280"/>
    </source>
</evidence>
<comment type="caution">
    <text evidence="5">The sequence shown here is derived from an EMBL/GenBank/DDBJ whole genome shotgun (WGS) entry which is preliminary data.</text>
</comment>
<dbReference type="GO" id="GO:0022857">
    <property type="term" value="F:transmembrane transporter activity"/>
    <property type="evidence" value="ECO:0007669"/>
    <property type="project" value="InterPro"/>
</dbReference>
<evidence type="ECO:0000256" key="2">
    <source>
        <dbReference type="ARBA" id="ARBA00022475"/>
    </source>
</evidence>
<feature type="transmembrane region" description="Helical" evidence="4">
    <location>
        <begin position="434"/>
        <end position="456"/>
    </location>
</feature>
<dbReference type="Proteomes" id="UP000696280">
    <property type="component" value="Unassembled WGS sequence"/>
</dbReference>
<proteinExistence type="predicted"/>
<organism evidence="5 6">
    <name type="scientific">Hymenoscyphus fraxineus</name>
    <dbReference type="NCBI Taxonomy" id="746836"/>
    <lineage>
        <taxon>Eukaryota</taxon>
        <taxon>Fungi</taxon>
        <taxon>Dikarya</taxon>
        <taxon>Ascomycota</taxon>
        <taxon>Pezizomycotina</taxon>
        <taxon>Leotiomycetes</taxon>
        <taxon>Helotiales</taxon>
        <taxon>Helotiaceae</taxon>
        <taxon>Hymenoscyphus</taxon>
    </lineage>
</organism>
<protein>
    <recommendedName>
        <fullName evidence="7">Glucose/galactose transporter</fullName>
    </recommendedName>
</protein>
<evidence type="ECO:0000313" key="5">
    <source>
        <dbReference type="EMBL" id="CAG8951425.1"/>
    </source>
</evidence>
<dbReference type="SUPFAM" id="SSF103473">
    <property type="entry name" value="MFS general substrate transporter"/>
    <property type="match status" value="1"/>
</dbReference>
<feature type="transmembrane region" description="Helical" evidence="4">
    <location>
        <begin position="290"/>
        <end position="310"/>
    </location>
</feature>
<feature type="transmembrane region" description="Helical" evidence="4">
    <location>
        <begin position="164"/>
        <end position="185"/>
    </location>
</feature>
<dbReference type="Pfam" id="PF07690">
    <property type="entry name" value="MFS_1"/>
    <property type="match status" value="1"/>
</dbReference>
<dbReference type="InterPro" id="IPR050375">
    <property type="entry name" value="MFS_TsgA-like"/>
</dbReference>
<feature type="transmembrane region" description="Helical" evidence="4">
    <location>
        <begin position="192"/>
        <end position="210"/>
    </location>
</feature>
<feature type="transmembrane region" description="Helical" evidence="4">
    <location>
        <begin position="468"/>
        <end position="487"/>
    </location>
</feature>
<evidence type="ECO:0000256" key="3">
    <source>
        <dbReference type="SAM" id="MobiDB-lite"/>
    </source>
</evidence>
<evidence type="ECO:0000256" key="1">
    <source>
        <dbReference type="ARBA" id="ARBA00004429"/>
    </source>
</evidence>
<keyword evidence="6" id="KW-1185">Reference proteome</keyword>
<dbReference type="GO" id="GO:0005886">
    <property type="term" value="C:plasma membrane"/>
    <property type="evidence" value="ECO:0007669"/>
    <property type="project" value="UniProtKB-SubCell"/>
</dbReference>
<dbReference type="EMBL" id="CAJVRL010000043">
    <property type="protein sequence ID" value="CAG8951425.1"/>
    <property type="molecule type" value="Genomic_DNA"/>
</dbReference>
<keyword evidence="2" id="KW-1003">Cell membrane</keyword>
<name>A0A9N9PPV5_9HELO</name>